<dbReference type="InterPro" id="IPR050425">
    <property type="entry name" value="NAD(P)_dehydrat-like"/>
</dbReference>
<dbReference type="PANTHER" id="PTHR10366:SF804">
    <property type="entry name" value="DIHYDROFLAVONOL-4-REDUCTASE"/>
    <property type="match status" value="1"/>
</dbReference>
<organism evidence="3">
    <name type="scientific">Panicum hallii</name>
    <dbReference type="NCBI Taxonomy" id="206008"/>
    <lineage>
        <taxon>Eukaryota</taxon>
        <taxon>Viridiplantae</taxon>
        <taxon>Streptophyta</taxon>
        <taxon>Embryophyta</taxon>
        <taxon>Tracheophyta</taxon>
        <taxon>Spermatophyta</taxon>
        <taxon>Magnoliopsida</taxon>
        <taxon>Liliopsida</taxon>
        <taxon>Poales</taxon>
        <taxon>Poaceae</taxon>
        <taxon>PACMAD clade</taxon>
        <taxon>Panicoideae</taxon>
        <taxon>Panicodae</taxon>
        <taxon>Paniceae</taxon>
        <taxon>Panicinae</taxon>
        <taxon>Panicum</taxon>
        <taxon>Panicum sect. Panicum</taxon>
    </lineage>
</organism>
<gene>
    <name evidence="3" type="ORF">PAHAL_2G315600</name>
</gene>
<dbReference type="InterPro" id="IPR036291">
    <property type="entry name" value="NAD(P)-bd_dom_sf"/>
</dbReference>
<feature type="domain" description="NAD-dependent epimerase/dehydratase" evidence="2">
    <location>
        <begin position="15"/>
        <end position="134"/>
    </location>
</feature>
<proteinExistence type="predicted"/>
<dbReference type="Proteomes" id="UP000243499">
    <property type="component" value="Chromosome 2"/>
</dbReference>
<dbReference type="SUPFAM" id="SSF51735">
    <property type="entry name" value="NAD(P)-binding Rossmann-fold domains"/>
    <property type="match status" value="1"/>
</dbReference>
<evidence type="ECO:0000313" key="3">
    <source>
        <dbReference type="EMBL" id="PVH64618.1"/>
    </source>
</evidence>
<dbReference type="Gramene" id="PVH64618">
    <property type="protein sequence ID" value="PVH64618"/>
    <property type="gene ID" value="PAHAL_2G315600"/>
</dbReference>
<dbReference type="GO" id="GO:0016616">
    <property type="term" value="F:oxidoreductase activity, acting on the CH-OH group of donors, NAD or NADP as acceptor"/>
    <property type="evidence" value="ECO:0007669"/>
    <property type="project" value="TreeGrafter"/>
</dbReference>
<reference evidence="3" key="1">
    <citation type="submission" date="2018-04" db="EMBL/GenBank/DDBJ databases">
        <title>WGS assembly of Panicum hallii.</title>
        <authorList>
            <person name="Lovell J."/>
            <person name="Jenkins J."/>
            <person name="Lowry D."/>
            <person name="Mamidi S."/>
            <person name="Sreedasyam A."/>
            <person name="Weng X."/>
            <person name="Barry K."/>
            <person name="Bonette J."/>
            <person name="Campitelli B."/>
            <person name="Daum C."/>
            <person name="Gordon S."/>
            <person name="Gould B."/>
            <person name="Lipzen A."/>
            <person name="Macqueen A."/>
            <person name="Palacio-Mejia J."/>
            <person name="Plott C."/>
            <person name="Shakirov E."/>
            <person name="Shu S."/>
            <person name="Yoshinaga Y."/>
            <person name="Zane M."/>
            <person name="Rokhsar D."/>
            <person name="Grimwood J."/>
            <person name="Schmutz J."/>
            <person name="Juenger T."/>
        </authorList>
    </citation>
    <scope>NUCLEOTIDE SEQUENCE [LARGE SCALE GENOMIC DNA]</scope>
    <source>
        <strain evidence="3">FIL2</strain>
    </source>
</reference>
<sequence length="303" mass="33145">MGESSGTTAGSREKVCVTGAGGYIASWLVKLLLARGYAVHATVRDPCKHPLPVGFSTRGRPVAGCGSISNSSRPISADPKNAHLRQLEGASENLRVSKADVLDHGALAGAVAGCRGVLHVACPVPTDKVVDPEATNDVQKVVVVSSNAAVHFNPKWPQGRPKDENCWSDISFCEKNEPVANVSHEFLLYTIKGGPAVMKNILWHIVDVRDVADALLLIYKKEESAGRYICAPHHISAKVMVNLLKKTHPNYNYELKDLGWKPRKKMEETLLDSIEYYEKAGLLQDVEGRPCRLPHLFHMAIEK</sequence>
<accession>A0A2T8KR13</accession>
<dbReference type="InterPro" id="IPR001509">
    <property type="entry name" value="Epimerase_deHydtase"/>
</dbReference>
<keyword evidence="1" id="KW-0560">Oxidoreductase</keyword>
<protein>
    <recommendedName>
        <fullName evidence="2">NAD-dependent epimerase/dehydratase domain-containing protein</fullName>
    </recommendedName>
</protein>
<dbReference type="Pfam" id="PF01370">
    <property type="entry name" value="Epimerase"/>
    <property type="match status" value="1"/>
</dbReference>
<dbReference type="AlphaFoldDB" id="A0A2T8KR13"/>
<name>A0A2T8KR13_9POAL</name>
<dbReference type="EMBL" id="CM008047">
    <property type="protein sequence ID" value="PVH64618.1"/>
    <property type="molecule type" value="Genomic_DNA"/>
</dbReference>
<evidence type="ECO:0000256" key="1">
    <source>
        <dbReference type="ARBA" id="ARBA00023002"/>
    </source>
</evidence>
<dbReference type="Gene3D" id="3.40.50.720">
    <property type="entry name" value="NAD(P)-binding Rossmann-like Domain"/>
    <property type="match status" value="2"/>
</dbReference>
<dbReference type="PANTHER" id="PTHR10366">
    <property type="entry name" value="NAD DEPENDENT EPIMERASE/DEHYDRATASE"/>
    <property type="match status" value="1"/>
</dbReference>
<evidence type="ECO:0000259" key="2">
    <source>
        <dbReference type="Pfam" id="PF01370"/>
    </source>
</evidence>